<protein>
    <recommendedName>
        <fullName evidence="5">RING-CH-type domain-containing protein</fullName>
    </recommendedName>
</protein>
<dbReference type="AlphaFoldDB" id="A0A814N0X2"/>
<keyword evidence="4" id="KW-0472">Membrane</keyword>
<accession>A0A814N0X2</accession>
<dbReference type="Proteomes" id="UP000663828">
    <property type="component" value="Unassembled WGS sequence"/>
</dbReference>
<sequence>MITSISSSESTIRTCRICLDSDHPTDLISPCLCTGGSAFVHRKCLDKWRATNKSERVFHYCDVCQFQYVIEPVVADVSADRRRLLIFRLLVTRDILLIVLLIQAFLVGLTFLVQYCDRTALRIKKFYPDSMAQFGVYYLSSLIIFFALLGVIGLIMASCGMLNSHGTAGSDDCHCFCGYFLCCDDGDNCGEGIIVFLLIAVIIFAVLGVFFGIIFTVIITKKIAKHHTKKLWLRQETKKYVVKDFQGRRDELQQVSSQRNTHILLTEPQFAITNRDKQTSTSVELISIKKLQMEND</sequence>
<feature type="transmembrane region" description="Helical" evidence="4">
    <location>
        <begin position="193"/>
        <end position="220"/>
    </location>
</feature>
<dbReference type="SMART" id="SM00744">
    <property type="entry name" value="RINGv"/>
    <property type="match status" value="1"/>
</dbReference>
<dbReference type="Gene3D" id="3.30.40.10">
    <property type="entry name" value="Zinc/RING finger domain, C3HC4 (zinc finger)"/>
    <property type="match status" value="1"/>
</dbReference>
<reference evidence="6" key="1">
    <citation type="submission" date="2021-02" db="EMBL/GenBank/DDBJ databases">
        <authorList>
            <person name="Nowell W R."/>
        </authorList>
    </citation>
    <scope>NUCLEOTIDE SEQUENCE</scope>
</reference>
<organism evidence="6 7">
    <name type="scientific">Adineta ricciae</name>
    <name type="common">Rotifer</name>
    <dbReference type="NCBI Taxonomy" id="249248"/>
    <lineage>
        <taxon>Eukaryota</taxon>
        <taxon>Metazoa</taxon>
        <taxon>Spiralia</taxon>
        <taxon>Gnathifera</taxon>
        <taxon>Rotifera</taxon>
        <taxon>Eurotatoria</taxon>
        <taxon>Bdelloidea</taxon>
        <taxon>Adinetida</taxon>
        <taxon>Adinetidae</taxon>
        <taxon>Adineta</taxon>
    </lineage>
</organism>
<dbReference type="Pfam" id="PF12906">
    <property type="entry name" value="RINGv"/>
    <property type="match status" value="1"/>
</dbReference>
<evidence type="ECO:0000256" key="1">
    <source>
        <dbReference type="ARBA" id="ARBA00022723"/>
    </source>
</evidence>
<gene>
    <name evidence="6" type="ORF">XAT740_LOCUS17575</name>
</gene>
<dbReference type="SUPFAM" id="SSF57850">
    <property type="entry name" value="RING/U-box"/>
    <property type="match status" value="1"/>
</dbReference>
<feature type="transmembrane region" description="Helical" evidence="4">
    <location>
        <begin position="95"/>
        <end position="115"/>
    </location>
</feature>
<dbReference type="GO" id="GO:0008270">
    <property type="term" value="F:zinc ion binding"/>
    <property type="evidence" value="ECO:0007669"/>
    <property type="project" value="UniProtKB-KW"/>
</dbReference>
<keyword evidence="2" id="KW-0863">Zinc-finger</keyword>
<evidence type="ECO:0000259" key="5">
    <source>
        <dbReference type="PROSITE" id="PS51292"/>
    </source>
</evidence>
<dbReference type="InterPro" id="IPR011016">
    <property type="entry name" value="Znf_RING-CH"/>
</dbReference>
<evidence type="ECO:0000313" key="6">
    <source>
        <dbReference type="EMBL" id="CAF1085947.1"/>
    </source>
</evidence>
<keyword evidence="7" id="KW-1185">Reference proteome</keyword>
<dbReference type="EMBL" id="CAJNOR010001150">
    <property type="protein sequence ID" value="CAF1085947.1"/>
    <property type="molecule type" value="Genomic_DNA"/>
</dbReference>
<evidence type="ECO:0000256" key="4">
    <source>
        <dbReference type="SAM" id="Phobius"/>
    </source>
</evidence>
<feature type="transmembrane region" description="Helical" evidence="4">
    <location>
        <begin position="136"/>
        <end position="157"/>
    </location>
</feature>
<dbReference type="PROSITE" id="PS51292">
    <property type="entry name" value="ZF_RING_CH"/>
    <property type="match status" value="1"/>
</dbReference>
<evidence type="ECO:0000256" key="2">
    <source>
        <dbReference type="ARBA" id="ARBA00022771"/>
    </source>
</evidence>
<dbReference type="InterPro" id="IPR013083">
    <property type="entry name" value="Znf_RING/FYVE/PHD"/>
</dbReference>
<keyword evidence="4" id="KW-1133">Transmembrane helix</keyword>
<keyword evidence="1" id="KW-0479">Metal-binding</keyword>
<feature type="domain" description="RING-CH-type" evidence="5">
    <location>
        <begin position="7"/>
        <end position="71"/>
    </location>
</feature>
<keyword evidence="4" id="KW-0812">Transmembrane</keyword>
<keyword evidence="3" id="KW-0862">Zinc</keyword>
<evidence type="ECO:0000313" key="7">
    <source>
        <dbReference type="Proteomes" id="UP000663828"/>
    </source>
</evidence>
<dbReference type="PANTHER" id="PTHR46347">
    <property type="entry name" value="RING/FYVE/PHD ZINC FINGER SUPERFAMILY PROTEIN"/>
    <property type="match status" value="1"/>
</dbReference>
<dbReference type="PANTHER" id="PTHR46347:SF1">
    <property type="entry name" value="RING_FYVE_PHD ZINC FINGER SUPERFAMILY PROTEIN"/>
    <property type="match status" value="1"/>
</dbReference>
<comment type="caution">
    <text evidence="6">The sequence shown here is derived from an EMBL/GenBank/DDBJ whole genome shotgun (WGS) entry which is preliminary data.</text>
</comment>
<proteinExistence type="predicted"/>
<name>A0A814N0X2_ADIRI</name>
<evidence type="ECO:0000256" key="3">
    <source>
        <dbReference type="ARBA" id="ARBA00022833"/>
    </source>
</evidence>